<reference evidence="9 10" key="1">
    <citation type="submission" date="2015-12" db="EMBL/GenBank/DDBJ databases">
        <title>Dictyostelia acquired genes for synthesis and detection of signals that induce cell-type specialization by lateral gene transfer from prokaryotes.</title>
        <authorList>
            <person name="Gloeckner G."/>
            <person name="Schaap P."/>
        </authorList>
    </citation>
    <scope>NUCLEOTIDE SEQUENCE [LARGE SCALE GENOMIC DNA]</scope>
    <source>
        <strain evidence="9 10">TK</strain>
    </source>
</reference>
<evidence type="ECO:0000313" key="10">
    <source>
        <dbReference type="Proteomes" id="UP000076078"/>
    </source>
</evidence>
<feature type="domain" description="WH2" evidence="8">
    <location>
        <begin position="25"/>
        <end position="44"/>
    </location>
</feature>
<dbReference type="Proteomes" id="UP000076078">
    <property type="component" value="Unassembled WGS sequence"/>
</dbReference>
<evidence type="ECO:0000256" key="2">
    <source>
        <dbReference type="ARBA" id="ARBA00022737"/>
    </source>
</evidence>
<sequence>MSEVISPPPPPPPPPSMAPPPPNPARSALLGSIENFSSTKLKKVKTNEPKPVDHKPIPSSSSVGNSSGASSNKVGGGPSGFGDIFAGGMPKLKSTGVKATLTSQDSQSSVVPNPTPNPTPKPTAKPSAPTTTAVSKASAKPNASNLKPSTGILRQAPVISKPNPISSKQQAPPPPQSSNIPKPTASSQPIVTPQPVSIPPSTPIDQTPPKPIEQPKSSPKPIIDIPPPIPKPNSQPISRPVVEQPRPVVEQPRPVVEQPKPVVEQPRPVEQPKPVEQQQQQQPPKLPSNNSFSSVNTKAATQPKTQVNWVEPTSGPVNPIGRVVQSVSMQTTPPKIVSSASISKPTQKTQPHVKPAPIVKPLNNNTTTTVNSNNNSTVTTTVSGIQPTPKSPTNINIPPPIKKPEILKEKDDSSSTTIPHTVASTDPRHIHKVPPTNNNNNNIETEKKQQQHQQQQQQVEEESHYVPSYQKEQQHKDQQQKQHDDMYLESGELYCARCNGVIEGNHFKALDRAWHIEHFTCLECHNPIQNFVARDNEAYCETCYDRKFIEHKQCAACSKPIYGTVVSALGNTYHQDCFKCTSCQSSFPDNEFYQYESKPWCHPCIQKKTAPKLEQCDECGQAIDQKSSDGVIKVLGCKYHNNKKCFSCTSCKTPFPSLNYYEINNKPWCYDCAIKN</sequence>
<keyword evidence="2" id="KW-0677">Repeat</keyword>
<feature type="compositionally biased region" description="Pro residues" evidence="6">
    <location>
        <begin position="224"/>
        <end position="233"/>
    </location>
</feature>
<evidence type="ECO:0000259" key="7">
    <source>
        <dbReference type="PROSITE" id="PS50023"/>
    </source>
</evidence>
<dbReference type="STRING" id="361077.A0A152A4I6"/>
<feature type="compositionally biased region" description="Polar residues" evidence="6">
    <location>
        <begin position="414"/>
        <end position="424"/>
    </location>
</feature>
<dbReference type="Gene3D" id="2.10.110.10">
    <property type="entry name" value="Cysteine Rich Protein"/>
    <property type="match status" value="3"/>
</dbReference>
<feature type="compositionally biased region" description="Low complexity" evidence="6">
    <location>
        <begin position="124"/>
        <end position="134"/>
    </location>
</feature>
<dbReference type="FunCoup" id="A0A152A4I6">
    <property type="interactions" value="606"/>
</dbReference>
<feature type="compositionally biased region" description="Polar residues" evidence="6">
    <location>
        <begin position="184"/>
        <end position="195"/>
    </location>
</feature>
<dbReference type="PANTHER" id="PTHR24205">
    <property type="entry name" value="FOUR AND A HALF LIM DOMAINS PROTEIN"/>
    <property type="match status" value="1"/>
</dbReference>
<feature type="compositionally biased region" description="Pro residues" evidence="6">
    <location>
        <begin position="196"/>
        <end position="212"/>
    </location>
</feature>
<dbReference type="GO" id="GO:0005634">
    <property type="term" value="C:nucleus"/>
    <property type="evidence" value="ECO:0007669"/>
    <property type="project" value="TreeGrafter"/>
</dbReference>
<dbReference type="GO" id="GO:0046872">
    <property type="term" value="F:metal ion binding"/>
    <property type="evidence" value="ECO:0007669"/>
    <property type="project" value="UniProtKB-KW"/>
</dbReference>
<dbReference type="InParanoid" id="A0A152A4I6"/>
<keyword evidence="10" id="KW-1185">Reference proteome</keyword>
<accession>A0A152A4I6</accession>
<feature type="compositionally biased region" description="Basic and acidic residues" evidence="6">
    <location>
        <begin position="45"/>
        <end position="56"/>
    </location>
</feature>
<dbReference type="GO" id="GO:0003779">
    <property type="term" value="F:actin binding"/>
    <property type="evidence" value="ECO:0007669"/>
    <property type="project" value="InterPro"/>
</dbReference>
<evidence type="ECO:0000259" key="8">
    <source>
        <dbReference type="PROSITE" id="PS51082"/>
    </source>
</evidence>
<dbReference type="FunFam" id="2.10.110.10:FF:000135">
    <property type="entry name" value="LIM domain-containing protein, putative"/>
    <property type="match status" value="1"/>
</dbReference>
<feature type="domain" description="LIM zinc-binding" evidence="7">
    <location>
        <begin position="614"/>
        <end position="676"/>
    </location>
</feature>
<dbReference type="Pfam" id="PF02205">
    <property type="entry name" value="WH2"/>
    <property type="match status" value="1"/>
</dbReference>
<feature type="domain" description="LIM zinc-binding" evidence="7">
    <location>
        <begin position="552"/>
        <end position="611"/>
    </location>
</feature>
<comment type="caution">
    <text evidence="9">The sequence shown here is derived from an EMBL/GenBank/DDBJ whole genome shotgun (WGS) entry which is preliminary data.</text>
</comment>
<feature type="region of interest" description="Disordered" evidence="6">
    <location>
        <begin position="331"/>
        <end position="483"/>
    </location>
</feature>
<feature type="domain" description="LIM zinc-binding" evidence="7">
    <location>
        <begin position="493"/>
        <end position="550"/>
    </location>
</feature>
<dbReference type="PROSITE" id="PS50023">
    <property type="entry name" value="LIM_DOMAIN_2"/>
    <property type="match status" value="3"/>
</dbReference>
<feature type="compositionally biased region" description="Pro residues" evidence="6">
    <location>
        <begin position="113"/>
        <end position="123"/>
    </location>
</feature>
<feature type="compositionally biased region" description="Low complexity" evidence="6">
    <location>
        <begin position="234"/>
        <end position="283"/>
    </location>
</feature>
<feature type="region of interest" description="Disordered" evidence="6">
    <location>
        <begin position="1"/>
        <end position="318"/>
    </location>
</feature>
<evidence type="ECO:0000256" key="4">
    <source>
        <dbReference type="ARBA" id="ARBA00023038"/>
    </source>
</evidence>
<evidence type="ECO:0000256" key="5">
    <source>
        <dbReference type="PROSITE-ProRule" id="PRU00125"/>
    </source>
</evidence>
<dbReference type="GO" id="GO:0003712">
    <property type="term" value="F:transcription coregulator activity"/>
    <property type="evidence" value="ECO:0007669"/>
    <property type="project" value="TreeGrafter"/>
</dbReference>
<organism evidence="9 10">
    <name type="scientific">Tieghemostelium lacteum</name>
    <name type="common">Slime mold</name>
    <name type="synonym">Dictyostelium lacteum</name>
    <dbReference type="NCBI Taxonomy" id="361077"/>
    <lineage>
        <taxon>Eukaryota</taxon>
        <taxon>Amoebozoa</taxon>
        <taxon>Evosea</taxon>
        <taxon>Eumycetozoa</taxon>
        <taxon>Dictyostelia</taxon>
        <taxon>Dictyosteliales</taxon>
        <taxon>Raperosteliaceae</taxon>
        <taxon>Tieghemostelium</taxon>
    </lineage>
</organism>
<feature type="compositionally biased region" description="Polar residues" evidence="6">
    <location>
        <begin position="287"/>
        <end position="308"/>
    </location>
</feature>
<gene>
    <name evidence="9" type="ORF">DLAC_03036</name>
</gene>
<dbReference type="OrthoDB" id="1112565at2759"/>
<dbReference type="AlphaFoldDB" id="A0A152A4I6"/>
<dbReference type="SUPFAM" id="SSF57716">
    <property type="entry name" value="Glucocorticoid receptor-like (DNA-binding domain)"/>
    <property type="match status" value="3"/>
</dbReference>
<protein>
    <submittedName>
        <fullName evidence="9">LIM-type zinc finger-containing protein</fullName>
    </submittedName>
</protein>
<name>A0A152A4I6_TIELA</name>
<dbReference type="InterPro" id="IPR003124">
    <property type="entry name" value="WH2_dom"/>
</dbReference>
<dbReference type="EMBL" id="LODT01000013">
    <property type="protein sequence ID" value="KYR00971.1"/>
    <property type="molecule type" value="Genomic_DNA"/>
</dbReference>
<feature type="compositionally biased region" description="Basic and acidic residues" evidence="6">
    <location>
        <begin position="472"/>
        <end position="483"/>
    </location>
</feature>
<dbReference type="CDD" id="cd08368">
    <property type="entry name" value="LIM"/>
    <property type="match status" value="2"/>
</dbReference>
<keyword evidence="1 5" id="KW-0479">Metal-binding</keyword>
<feature type="compositionally biased region" description="Low complexity" evidence="6">
    <location>
        <begin position="59"/>
        <end position="73"/>
    </location>
</feature>
<keyword evidence="3 5" id="KW-0862">Zinc</keyword>
<feature type="compositionally biased region" description="Polar residues" evidence="6">
    <location>
        <begin position="331"/>
        <end position="350"/>
    </location>
</feature>
<dbReference type="OMA" id="SPKPSWY"/>
<dbReference type="PROSITE" id="PS00478">
    <property type="entry name" value="LIM_DOMAIN_1"/>
    <property type="match status" value="1"/>
</dbReference>
<evidence type="ECO:0000256" key="3">
    <source>
        <dbReference type="ARBA" id="ARBA00022833"/>
    </source>
</evidence>
<feature type="compositionally biased region" description="Pro residues" evidence="6">
    <location>
        <begin position="1"/>
        <end position="24"/>
    </location>
</feature>
<evidence type="ECO:0000256" key="6">
    <source>
        <dbReference type="SAM" id="MobiDB-lite"/>
    </source>
</evidence>
<feature type="compositionally biased region" description="Low complexity" evidence="6">
    <location>
        <begin position="363"/>
        <end position="396"/>
    </location>
</feature>
<dbReference type="InterPro" id="IPR001781">
    <property type="entry name" value="Znf_LIM"/>
</dbReference>
<proteinExistence type="predicted"/>
<evidence type="ECO:0000256" key="1">
    <source>
        <dbReference type="ARBA" id="ARBA00022723"/>
    </source>
</evidence>
<keyword evidence="4 5" id="KW-0440">LIM domain</keyword>
<dbReference type="Pfam" id="PF00412">
    <property type="entry name" value="LIM"/>
    <property type="match status" value="3"/>
</dbReference>
<dbReference type="PANTHER" id="PTHR24205:SF16">
    <property type="entry name" value="GH01042P-RELATED"/>
    <property type="match status" value="1"/>
</dbReference>
<feature type="compositionally biased region" description="Basic and acidic residues" evidence="6">
    <location>
        <begin position="402"/>
        <end position="413"/>
    </location>
</feature>
<dbReference type="SMART" id="SM00132">
    <property type="entry name" value="LIM"/>
    <property type="match status" value="3"/>
</dbReference>
<evidence type="ECO:0000313" key="9">
    <source>
        <dbReference type="EMBL" id="KYR00971.1"/>
    </source>
</evidence>
<dbReference type="PROSITE" id="PS51082">
    <property type="entry name" value="WH2"/>
    <property type="match status" value="1"/>
</dbReference>